<dbReference type="Pfam" id="PF01336">
    <property type="entry name" value="tRNA_anti-codon"/>
    <property type="match status" value="2"/>
</dbReference>
<dbReference type="EMBL" id="CP030759">
    <property type="protein sequence ID" value="AXA37112.1"/>
    <property type="molecule type" value="Genomic_DNA"/>
</dbReference>
<protein>
    <recommendedName>
        <fullName evidence="2">OB domain-containing protein</fullName>
    </recommendedName>
</protein>
<feature type="region of interest" description="Disordered" evidence="1">
    <location>
        <begin position="231"/>
        <end position="271"/>
    </location>
</feature>
<dbReference type="InterPro" id="IPR004365">
    <property type="entry name" value="NA-bd_OB_tRNA"/>
</dbReference>
<evidence type="ECO:0000313" key="4">
    <source>
        <dbReference type="Proteomes" id="UP000262583"/>
    </source>
</evidence>
<organism evidence="3 4">
    <name type="scientific">Sumerlaea chitinivorans</name>
    <dbReference type="NCBI Taxonomy" id="2250252"/>
    <lineage>
        <taxon>Bacteria</taxon>
        <taxon>Candidatus Sumerlaeota</taxon>
        <taxon>Candidatus Sumerlaeia</taxon>
        <taxon>Candidatus Sumerlaeales</taxon>
        <taxon>Candidatus Sumerlaeaceae</taxon>
        <taxon>Candidatus Sumerlaea</taxon>
    </lineage>
</organism>
<dbReference type="Gene3D" id="2.40.50.140">
    <property type="entry name" value="Nucleic acid-binding proteins"/>
    <property type="match status" value="2"/>
</dbReference>
<dbReference type="SUPFAM" id="SSF50249">
    <property type="entry name" value="Nucleic acid-binding proteins"/>
    <property type="match status" value="2"/>
</dbReference>
<reference evidence="3 4" key="1">
    <citation type="submission" date="2018-05" db="EMBL/GenBank/DDBJ databases">
        <title>A metagenomic window into the 2 km-deep terrestrial subsurface aquifer revealed taxonomically and functionally diverse microbial community comprising novel uncultured bacterial lineages.</title>
        <authorList>
            <person name="Kadnikov V.V."/>
            <person name="Mardanov A.V."/>
            <person name="Beletsky A.V."/>
            <person name="Banks D."/>
            <person name="Pimenov N.V."/>
            <person name="Frank Y.A."/>
            <person name="Karnachuk O.V."/>
            <person name="Ravin N.V."/>
        </authorList>
    </citation>
    <scope>NUCLEOTIDE SEQUENCE [LARGE SCALE GENOMIC DNA]</scope>
    <source>
        <strain evidence="3">BY</strain>
    </source>
</reference>
<feature type="domain" description="OB" evidence="2">
    <location>
        <begin position="167"/>
        <end position="238"/>
    </location>
</feature>
<evidence type="ECO:0000256" key="1">
    <source>
        <dbReference type="SAM" id="MobiDB-lite"/>
    </source>
</evidence>
<dbReference type="KEGG" id="schv:BRCON_2335"/>
<feature type="compositionally biased region" description="Low complexity" evidence="1">
    <location>
        <begin position="126"/>
        <end position="149"/>
    </location>
</feature>
<evidence type="ECO:0000313" key="3">
    <source>
        <dbReference type="EMBL" id="AXA37112.1"/>
    </source>
</evidence>
<feature type="region of interest" description="Disordered" evidence="1">
    <location>
        <begin position="126"/>
        <end position="150"/>
    </location>
</feature>
<dbReference type="Proteomes" id="UP000262583">
    <property type="component" value="Chromosome"/>
</dbReference>
<proteinExistence type="predicted"/>
<sequence>MRSILVGLACLTFILAVPQLYAEKVSEVTKEKLRQQVELTGTVESFQASRSERAPNSFKLKDDSGTIRVCIWPDVFEKVQGRDALKPGAKVSLKGSVAEFRDAIEVHVKAPEDIKIEGAAATATAPATSSSAPSSASSAPAPAAAASSSDVTPISSITNSAIGQNFTIQGEVVSARAPSSDRAPYILKVKDATGSIDVVFWKDFAEKLSDGQKVNTGDKVRVTGKLGEFRGSLQLKPESPSDIKTPKTDPALFKDSQTQKPAEQPQGAAQRVPLSQIASAAPGQIVTVSGKVVTVEKMRLGQKVVLSDGNSRATVLIWSTASGLKPAIERLRGGEQLQLRARVDRLDSTPILVVTKPEEILYIG</sequence>
<dbReference type="CDD" id="cd03524">
    <property type="entry name" value="RPA2_OBF_family"/>
    <property type="match status" value="2"/>
</dbReference>
<gene>
    <name evidence="3" type="ORF">BRCON_2335</name>
</gene>
<dbReference type="InterPro" id="IPR012340">
    <property type="entry name" value="NA-bd_OB-fold"/>
</dbReference>
<dbReference type="AlphaFoldDB" id="A0A2Z4Y8V9"/>
<evidence type="ECO:0000259" key="2">
    <source>
        <dbReference type="Pfam" id="PF01336"/>
    </source>
</evidence>
<dbReference type="GO" id="GO:0003676">
    <property type="term" value="F:nucleic acid binding"/>
    <property type="evidence" value="ECO:0007669"/>
    <property type="project" value="InterPro"/>
</dbReference>
<name>A0A2Z4Y8V9_SUMC1</name>
<feature type="domain" description="OB" evidence="2">
    <location>
        <begin position="37"/>
        <end position="109"/>
    </location>
</feature>
<accession>A0A2Z4Y8V9</accession>